<comment type="function">
    <text evidence="9">Regulatory subunit of calcineurin, a calcium-dependent, calmodulin stimulated protein phosphatase. Confers calcium sensitivity. Plays a central role in virulence and antifungal drug action.</text>
</comment>
<evidence type="ECO:0000313" key="12">
    <source>
        <dbReference type="EMBL" id="KAG0655348.1"/>
    </source>
</evidence>
<dbReference type="SUPFAM" id="SSF47473">
    <property type="entry name" value="EF-hand"/>
    <property type="match status" value="1"/>
</dbReference>
<keyword evidence="2" id="KW-0677">Repeat</keyword>
<organism evidence="12 13">
    <name type="scientific">Rhodotorula mucilaginosa</name>
    <name type="common">Yeast</name>
    <name type="synonym">Rhodotorula rubra</name>
    <dbReference type="NCBI Taxonomy" id="5537"/>
    <lineage>
        <taxon>Eukaryota</taxon>
        <taxon>Fungi</taxon>
        <taxon>Dikarya</taxon>
        <taxon>Basidiomycota</taxon>
        <taxon>Pucciniomycotina</taxon>
        <taxon>Microbotryomycetes</taxon>
        <taxon>Sporidiobolales</taxon>
        <taxon>Sporidiobolaceae</taxon>
        <taxon>Rhodotorula</taxon>
    </lineage>
</organism>
<evidence type="ECO:0000256" key="6">
    <source>
        <dbReference type="ARBA" id="ARBA00023832"/>
    </source>
</evidence>
<feature type="region of interest" description="Disordered" evidence="10">
    <location>
        <begin position="49"/>
        <end position="77"/>
    </location>
</feature>
<dbReference type="CDD" id="cd00051">
    <property type="entry name" value="EFh"/>
    <property type="match status" value="1"/>
</dbReference>
<feature type="compositionally biased region" description="Basic and acidic residues" evidence="10">
    <location>
        <begin position="49"/>
        <end position="65"/>
    </location>
</feature>
<name>A0A9P6VVR6_RHOMI</name>
<comment type="similarity">
    <text evidence="4">Belongs to the calcineurin regulatory subunit family.</text>
</comment>
<keyword evidence="13" id="KW-1185">Reference proteome</keyword>
<evidence type="ECO:0000256" key="9">
    <source>
        <dbReference type="ARBA" id="ARBA00053864"/>
    </source>
</evidence>
<dbReference type="InterPro" id="IPR002048">
    <property type="entry name" value="EF_hand_dom"/>
</dbReference>
<dbReference type="GO" id="GO:0005509">
    <property type="term" value="F:calcium ion binding"/>
    <property type="evidence" value="ECO:0007669"/>
    <property type="project" value="InterPro"/>
</dbReference>
<dbReference type="Pfam" id="PF13499">
    <property type="entry name" value="EF-hand_7"/>
    <property type="match status" value="2"/>
</dbReference>
<evidence type="ECO:0000259" key="11">
    <source>
        <dbReference type="PROSITE" id="PS50222"/>
    </source>
</evidence>
<dbReference type="SMART" id="SM00054">
    <property type="entry name" value="EFh"/>
    <property type="match status" value="4"/>
</dbReference>
<comment type="caution">
    <text evidence="12">The sequence shown here is derived from an EMBL/GenBank/DDBJ whole genome shotgun (WGS) entry which is preliminary data.</text>
</comment>
<dbReference type="OrthoDB" id="191686at2759"/>
<feature type="domain" description="EF-hand" evidence="11">
    <location>
        <begin position="183"/>
        <end position="218"/>
    </location>
</feature>
<dbReference type="PANTHER" id="PTHR45942">
    <property type="entry name" value="PROTEIN PHOSPATASE 3 REGULATORY SUBUNIT B ALPHA ISOFORM TYPE 1"/>
    <property type="match status" value="1"/>
</dbReference>
<proteinExistence type="inferred from homology"/>
<dbReference type="AlphaFoldDB" id="A0A9P6VVR6"/>
<evidence type="ECO:0000256" key="8">
    <source>
        <dbReference type="ARBA" id="ARBA00032848"/>
    </source>
</evidence>
<feature type="domain" description="EF-hand" evidence="11">
    <location>
        <begin position="114"/>
        <end position="149"/>
    </location>
</feature>
<dbReference type="Gene3D" id="1.10.238.10">
    <property type="entry name" value="EF-hand"/>
    <property type="match status" value="1"/>
</dbReference>
<dbReference type="PROSITE" id="PS50222">
    <property type="entry name" value="EF_HAND_2"/>
    <property type="match status" value="4"/>
</dbReference>
<keyword evidence="1" id="KW-0479">Metal-binding</keyword>
<evidence type="ECO:0000256" key="1">
    <source>
        <dbReference type="ARBA" id="ARBA00022723"/>
    </source>
</evidence>
<evidence type="ECO:0000313" key="13">
    <source>
        <dbReference type="Proteomes" id="UP000777482"/>
    </source>
</evidence>
<evidence type="ECO:0000256" key="2">
    <source>
        <dbReference type="ARBA" id="ARBA00022737"/>
    </source>
</evidence>
<dbReference type="InterPro" id="IPR018247">
    <property type="entry name" value="EF_Hand_1_Ca_BS"/>
</dbReference>
<comment type="subunit">
    <text evidence="5">Composed of a catalytic subunit (A) and a regulatory subunit (B).</text>
</comment>
<keyword evidence="3" id="KW-0106">Calcium</keyword>
<sequence length="268" mass="30305">MCRISSAKRLFSASEANTRRWKAERSSLSPSHVSTHERTDACWIKRNGFDRDSIRPSDRPSDPHSHPPSLAPPPTNAPFLSFHHNLRFHSTAEMGAGQSQILQNMQQNSNFSQAEIERLLKRFRKLDKDGSGSIDKDEFLQIPQIATNPLASRMIAIFDEDGGGSVDFQEFVAGLSAFSSRGGRDEKLRFAFKVYDMDRDGYISNGELYLVLKMMVGNNLKDQQLQQIVDKTMMEADQDGDGKLSFDEFKDMVASTDIAKQMTLEDMW</sequence>
<dbReference type="PROSITE" id="PS00018">
    <property type="entry name" value="EF_HAND_1"/>
    <property type="match status" value="4"/>
</dbReference>
<protein>
    <recommendedName>
        <fullName evidence="6">Calcineurin subunit B</fullName>
    </recommendedName>
    <alternativeName>
        <fullName evidence="7">Calcineurin regulatory subunit</fullName>
    </alternativeName>
    <alternativeName>
        <fullName evidence="8">Protein phosphatase 2B regulatory subunit</fullName>
    </alternativeName>
</protein>
<dbReference type="Proteomes" id="UP000777482">
    <property type="component" value="Unassembled WGS sequence"/>
</dbReference>
<dbReference type="EMBL" id="PUHQ01000123">
    <property type="protein sequence ID" value="KAG0655348.1"/>
    <property type="molecule type" value="Genomic_DNA"/>
</dbReference>
<gene>
    <name evidence="12" type="primary">CNB1</name>
    <name evidence="12" type="ORF">C6P46_001045</name>
</gene>
<dbReference type="PRINTS" id="PR00450">
    <property type="entry name" value="RECOVERIN"/>
</dbReference>
<dbReference type="FunFam" id="1.10.238.10:FF:000047">
    <property type="entry name" value="Calcineurin subunit B type 1"/>
    <property type="match status" value="1"/>
</dbReference>
<dbReference type="InterPro" id="IPR011992">
    <property type="entry name" value="EF-hand-dom_pair"/>
</dbReference>
<evidence type="ECO:0000256" key="3">
    <source>
        <dbReference type="ARBA" id="ARBA00022837"/>
    </source>
</evidence>
<accession>A0A9P6VVR6</accession>
<reference evidence="12 13" key="1">
    <citation type="submission" date="2020-11" db="EMBL/GenBank/DDBJ databases">
        <title>Kefir isolates.</title>
        <authorList>
            <person name="Marcisauskas S."/>
            <person name="Kim Y."/>
            <person name="Blasche S."/>
        </authorList>
    </citation>
    <scope>NUCLEOTIDE SEQUENCE [LARGE SCALE GENOMIC DNA]</scope>
    <source>
        <strain evidence="12 13">KR</strain>
    </source>
</reference>
<feature type="region of interest" description="Disordered" evidence="10">
    <location>
        <begin position="13"/>
        <end position="37"/>
    </location>
</feature>
<evidence type="ECO:0000256" key="10">
    <source>
        <dbReference type="SAM" id="MobiDB-lite"/>
    </source>
</evidence>
<evidence type="ECO:0000256" key="7">
    <source>
        <dbReference type="ARBA" id="ARBA00031295"/>
    </source>
</evidence>
<evidence type="ECO:0000256" key="4">
    <source>
        <dbReference type="ARBA" id="ARBA00023774"/>
    </source>
</evidence>
<evidence type="ECO:0000256" key="5">
    <source>
        <dbReference type="ARBA" id="ARBA00023792"/>
    </source>
</evidence>
<feature type="domain" description="EF-hand" evidence="11">
    <location>
        <begin position="224"/>
        <end position="259"/>
    </location>
</feature>
<feature type="domain" description="EF-hand" evidence="11">
    <location>
        <begin position="153"/>
        <end position="181"/>
    </location>
</feature>